<evidence type="ECO:0000256" key="4">
    <source>
        <dbReference type="ARBA" id="ARBA00047208"/>
    </source>
</evidence>
<evidence type="ECO:0000259" key="5">
    <source>
        <dbReference type="Pfam" id="PF19906"/>
    </source>
</evidence>
<dbReference type="Pfam" id="PF19906">
    <property type="entry name" value="CGDB"/>
    <property type="match status" value="1"/>
</dbReference>
<evidence type="ECO:0000256" key="2">
    <source>
        <dbReference type="ARBA" id="ARBA00023277"/>
    </source>
</evidence>
<evidence type="ECO:0000313" key="7">
    <source>
        <dbReference type="Proteomes" id="UP000199428"/>
    </source>
</evidence>
<protein>
    <recommendedName>
        <fullName evidence="4">C-deglycosylation enzyme beta subunit</fullName>
    </recommendedName>
</protein>
<feature type="domain" description="C-glycoside deglycosidase beta subunit" evidence="5">
    <location>
        <begin position="6"/>
        <end position="115"/>
    </location>
</feature>
<evidence type="ECO:0000256" key="3">
    <source>
        <dbReference type="ARBA" id="ARBA00046336"/>
    </source>
</evidence>
<dbReference type="GO" id="GO:0016829">
    <property type="term" value="F:lyase activity"/>
    <property type="evidence" value="ECO:0007669"/>
    <property type="project" value="UniProtKB-KW"/>
</dbReference>
<keyword evidence="2" id="KW-0119">Carbohydrate metabolism</keyword>
<evidence type="ECO:0000256" key="1">
    <source>
        <dbReference type="ARBA" id="ARBA00023239"/>
    </source>
</evidence>
<name>A0A1G5S108_PSEXY</name>
<dbReference type="Proteomes" id="UP000199428">
    <property type="component" value="Unassembled WGS sequence"/>
</dbReference>
<evidence type="ECO:0000313" key="6">
    <source>
        <dbReference type="EMBL" id="SCZ79600.1"/>
    </source>
</evidence>
<keyword evidence="1" id="KW-0456">Lyase</keyword>
<dbReference type="AlphaFoldDB" id="A0A1G5S108"/>
<reference evidence="6 7" key="1">
    <citation type="submission" date="2016-10" db="EMBL/GenBank/DDBJ databases">
        <authorList>
            <person name="de Groot N.N."/>
        </authorList>
    </citation>
    <scope>NUCLEOTIDE SEQUENCE [LARGE SCALE GENOMIC DNA]</scope>
    <source>
        <strain evidence="6 7">DSM 10317</strain>
    </source>
</reference>
<accession>A0A1G5S108</accession>
<dbReference type="EMBL" id="FMWK01000009">
    <property type="protein sequence ID" value="SCZ79600.1"/>
    <property type="molecule type" value="Genomic_DNA"/>
</dbReference>
<organism evidence="6 7">
    <name type="scientific">Pseudobutyrivibrio xylanivorans</name>
    <dbReference type="NCBI Taxonomy" id="185007"/>
    <lineage>
        <taxon>Bacteria</taxon>
        <taxon>Bacillati</taxon>
        <taxon>Bacillota</taxon>
        <taxon>Clostridia</taxon>
        <taxon>Lachnospirales</taxon>
        <taxon>Lachnospiraceae</taxon>
        <taxon>Pseudobutyrivibrio</taxon>
    </lineage>
</organism>
<proteinExistence type="inferred from homology"/>
<sequence length="130" mass="14849">MAGRPIYDPASFKNVEEDGKIVGFSFDWKAQYYRSFTLSILRDIILNVDGQEVNRDDITLTVNGEKFTLEECRTVIDPEYRWEFGEYATVTVKKEGGLAKGKHSIVGKQIIAPSYMPFQIEAPCNIEFEI</sequence>
<dbReference type="RefSeq" id="WP_090162983.1">
    <property type="nucleotide sequence ID" value="NZ_FMWK01000009.1"/>
</dbReference>
<comment type="similarity">
    <text evidence="3">Belongs to the C-glycoside deglycosidase beta subunit family.</text>
</comment>
<gene>
    <name evidence="6" type="ORF">SAMN02910350_01873</name>
</gene>
<dbReference type="InterPro" id="IPR045959">
    <property type="entry name" value="CGDB"/>
</dbReference>